<dbReference type="Gene3D" id="1.10.340.30">
    <property type="entry name" value="Hypothetical protein, domain 2"/>
    <property type="match status" value="1"/>
</dbReference>
<dbReference type="KEGG" id="nani:NCTC12227_00205"/>
<keyword evidence="17" id="KW-1185">Reference proteome</keyword>
<organism evidence="16 17">
    <name type="scientific">Neisseria animaloris</name>
    <dbReference type="NCBI Taxonomy" id="326522"/>
    <lineage>
        <taxon>Bacteria</taxon>
        <taxon>Pseudomonadati</taxon>
        <taxon>Pseudomonadota</taxon>
        <taxon>Betaproteobacteria</taxon>
        <taxon>Neisseriales</taxon>
        <taxon>Neisseriaceae</taxon>
        <taxon>Neisseria</taxon>
    </lineage>
</organism>
<dbReference type="GO" id="GO:0000701">
    <property type="term" value="F:purine-specific mismatch base pair DNA N-glycosylase activity"/>
    <property type="evidence" value="ECO:0007669"/>
    <property type="project" value="UniProtKB-EC"/>
</dbReference>
<keyword evidence="10 14" id="KW-0408">Iron</keyword>
<dbReference type="CDD" id="cd03431">
    <property type="entry name" value="NUDIX_DNA_Glycosylase_C-MutY"/>
    <property type="match status" value="1"/>
</dbReference>
<dbReference type="AlphaFoldDB" id="A0A3S5A1T7"/>
<evidence type="ECO:0000313" key="16">
    <source>
        <dbReference type="EMBL" id="VEJ20498.1"/>
    </source>
</evidence>
<evidence type="ECO:0000256" key="5">
    <source>
        <dbReference type="ARBA" id="ARBA00022023"/>
    </source>
</evidence>
<dbReference type="Pfam" id="PF14815">
    <property type="entry name" value="NUDIX_4"/>
    <property type="match status" value="1"/>
</dbReference>
<dbReference type="SMART" id="SM00525">
    <property type="entry name" value="FES"/>
    <property type="match status" value="1"/>
</dbReference>
<dbReference type="NCBIfam" id="TIGR01084">
    <property type="entry name" value="mutY"/>
    <property type="match status" value="1"/>
</dbReference>
<dbReference type="CDD" id="cd00056">
    <property type="entry name" value="ENDO3c"/>
    <property type="match status" value="1"/>
</dbReference>
<dbReference type="Gene3D" id="3.90.79.10">
    <property type="entry name" value="Nucleoside Triphosphate Pyrophosphohydrolase"/>
    <property type="match status" value="1"/>
</dbReference>
<keyword evidence="9 16" id="KW-0378">Hydrolase</keyword>
<feature type="domain" description="HhH-GPD" evidence="15">
    <location>
        <begin position="39"/>
        <end position="192"/>
    </location>
</feature>
<dbReference type="Pfam" id="PF00633">
    <property type="entry name" value="HHH"/>
    <property type="match status" value="1"/>
</dbReference>
<dbReference type="PROSITE" id="PS00764">
    <property type="entry name" value="ENDONUCLEASE_III_1"/>
    <property type="match status" value="1"/>
</dbReference>
<evidence type="ECO:0000256" key="7">
    <source>
        <dbReference type="ARBA" id="ARBA00022723"/>
    </source>
</evidence>
<dbReference type="SUPFAM" id="SSF48150">
    <property type="entry name" value="DNA-glycosylase"/>
    <property type="match status" value="1"/>
</dbReference>
<sequence length="354" mass="40110">MPSSLSFAERLIRWQKQHGRHHLPWQVREAYNVWLSEIMLQQTQVATVLDYYPRFVARFPTVEELAAAPQDDVLSLWAGLGYYSRARNLHKAAQQVVHDFGGIFPQQRSELEKLCGVGRSTAAAIAAFAFHRRETILDGNVKRVLCRVFARDGNPTDKKFENELWMLAESLLPEKNSDMPAYTQGLMDLGATVCKRTKPLCNQCPMTDICAAKAQNRITELPRKKTAVEVQTLPLYWLVLRDKNGALWLEKRPQKGIWGGLYCVPCFETLDAMHNYAARFTGVSDGLEEQAPLTHRLTHRLMLITPFCAVIPQARPPENLSDGLWVAEQDLAAYGLPKPLHGWLNKTQKDLFGG</sequence>
<evidence type="ECO:0000256" key="6">
    <source>
        <dbReference type="ARBA" id="ARBA00022485"/>
    </source>
</evidence>
<gene>
    <name evidence="16" type="primary">mutY</name>
    <name evidence="16" type="ORF">NCTC12227_00205</name>
</gene>
<dbReference type="STRING" id="326522.BWD08_00775"/>
<evidence type="ECO:0000256" key="13">
    <source>
        <dbReference type="ARBA" id="ARBA00023295"/>
    </source>
</evidence>
<evidence type="ECO:0000256" key="14">
    <source>
        <dbReference type="RuleBase" id="RU365096"/>
    </source>
</evidence>
<comment type="function">
    <text evidence="2">Adenine glycosylase active on G-A mispairs. MutY also corrects error-prone DNA synthesis past GO lesions which are due to the oxidatively damaged form of guanine: 7,8-dihydro-8-oxoguanine (8-oxo-dGTP).</text>
</comment>
<comment type="catalytic activity">
    <reaction evidence="1 14">
        <text>Hydrolyzes free adenine bases from 7,8-dihydro-8-oxoguanine:adenine mismatched double-stranded DNA, leaving an apurinic site.</text>
        <dbReference type="EC" id="3.2.2.31"/>
    </reaction>
</comment>
<dbReference type="GO" id="GO:0006298">
    <property type="term" value="P:mismatch repair"/>
    <property type="evidence" value="ECO:0007669"/>
    <property type="project" value="TreeGrafter"/>
</dbReference>
<dbReference type="PANTHER" id="PTHR42944:SF1">
    <property type="entry name" value="ADENINE DNA GLYCOSYLASE"/>
    <property type="match status" value="1"/>
</dbReference>
<keyword evidence="12" id="KW-0234">DNA repair</keyword>
<evidence type="ECO:0000256" key="10">
    <source>
        <dbReference type="ARBA" id="ARBA00023004"/>
    </source>
</evidence>
<evidence type="ECO:0000256" key="1">
    <source>
        <dbReference type="ARBA" id="ARBA00000843"/>
    </source>
</evidence>
<keyword evidence="11" id="KW-0411">Iron-sulfur</keyword>
<dbReference type="InterPro" id="IPR005760">
    <property type="entry name" value="A/G_AdeGlyc_MutY"/>
</dbReference>
<evidence type="ECO:0000313" key="17">
    <source>
        <dbReference type="Proteomes" id="UP000268229"/>
    </source>
</evidence>
<dbReference type="SUPFAM" id="SSF55811">
    <property type="entry name" value="Nudix"/>
    <property type="match status" value="1"/>
</dbReference>
<dbReference type="GO" id="GO:0046872">
    <property type="term" value="F:metal ion binding"/>
    <property type="evidence" value="ECO:0007669"/>
    <property type="project" value="UniProtKB-UniRule"/>
</dbReference>
<accession>A0A3S5A1T7</accession>
<evidence type="ECO:0000256" key="4">
    <source>
        <dbReference type="ARBA" id="ARBA00012045"/>
    </source>
</evidence>
<dbReference type="InterPro" id="IPR044298">
    <property type="entry name" value="MIG/MutY"/>
</dbReference>
<dbReference type="InterPro" id="IPR011257">
    <property type="entry name" value="DNA_glycosylase"/>
</dbReference>
<dbReference type="FunFam" id="1.10.340.30:FF:000002">
    <property type="entry name" value="Adenine DNA glycosylase"/>
    <property type="match status" value="1"/>
</dbReference>
<dbReference type="InterPro" id="IPR004035">
    <property type="entry name" value="Endouclease-III_FeS-bd_BS"/>
</dbReference>
<comment type="similarity">
    <text evidence="3 14">Belongs to the Nth/MutY family.</text>
</comment>
<protein>
    <recommendedName>
        <fullName evidence="5 14">Adenine DNA glycosylase</fullName>
        <ecNumber evidence="4 14">3.2.2.31</ecNumber>
    </recommendedName>
</protein>
<keyword evidence="6" id="KW-0004">4Fe-4S</keyword>
<dbReference type="PANTHER" id="PTHR42944">
    <property type="entry name" value="ADENINE DNA GLYCOSYLASE"/>
    <property type="match status" value="1"/>
</dbReference>
<evidence type="ECO:0000256" key="12">
    <source>
        <dbReference type="ARBA" id="ARBA00023204"/>
    </source>
</evidence>
<dbReference type="GO" id="GO:0032357">
    <property type="term" value="F:oxidized purine DNA binding"/>
    <property type="evidence" value="ECO:0007669"/>
    <property type="project" value="TreeGrafter"/>
</dbReference>
<evidence type="ECO:0000256" key="8">
    <source>
        <dbReference type="ARBA" id="ARBA00022763"/>
    </source>
</evidence>
<keyword evidence="13 14" id="KW-0326">Glycosidase</keyword>
<proteinExistence type="inferred from homology"/>
<dbReference type="InterPro" id="IPR023170">
    <property type="entry name" value="HhH_base_excis_C"/>
</dbReference>
<dbReference type="InterPro" id="IPR015797">
    <property type="entry name" value="NUDIX_hydrolase-like_dom_sf"/>
</dbReference>
<evidence type="ECO:0000256" key="11">
    <source>
        <dbReference type="ARBA" id="ARBA00023014"/>
    </source>
</evidence>
<dbReference type="Gene3D" id="1.10.1670.10">
    <property type="entry name" value="Helix-hairpin-Helix base-excision DNA repair enzymes (C-terminal)"/>
    <property type="match status" value="1"/>
</dbReference>
<dbReference type="GO" id="GO:0034039">
    <property type="term" value="F:8-oxo-7,8-dihydroguanine DNA N-glycosylase activity"/>
    <property type="evidence" value="ECO:0007669"/>
    <property type="project" value="TreeGrafter"/>
</dbReference>
<comment type="cofactor">
    <cofactor evidence="14">
        <name>[4Fe-4S] cluster</name>
        <dbReference type="ChEBI" id="CHEBI:49883"/>
    </cofactor>
    <text evidence="14">Binds 1 [4Fe-4S] cluster.</text>
</comment>
<evidence type="ECO:0000259" key="15">
    <source>
        <dbReference type="SMART" id="SM00478"/>
    </source>
</evidence>
<dbReference type="InterPro" id="IPR003265">
    <property type="entry name" value="HhH-GPD_domain"/>
</dbReference>
<dbReference type="InterPro" id="IPR029119">
    <property type="entry name" value="MutY_C"/>
</dbReference>
<dbReference type="EMBL" id="LR134516">
    <property type="protein sequence ID" value="VEJ20498.1"/>
    <property type="molecule type" value="Genomic_DNA"/>
</dbReference>
<evidence type="ECO:0000256" key="2">
    <source>
        <dbReference type="ARBA" id="ARBA00002933"/>
    </source>
</evidence>
<keyword evidence="8 14" id="KW-0227">DNA damage</keyword>
<dbReference type="Proteomes" id="UP000268229">
    <property type="component" value="Chromosome"/>
</dbReference>
<name>A0A3S5A1T7_9NEIS</name>
<dbReference type="GO" id="GO:0035485">
    <property type="term" value="F:adenine/guanine mispair binding"/>
    <property type="evidence" value="ECO:0007669"/>
    <property type="project" value="TreeGrafter"/>
</dbReference>
<dbReference type="Pfam" id="PF00730">
    <property type="entry name" value="HhH-GPD"/>
    <property type="match status" value="1"/>
</dbReference>
<evidence type="ECO:0000256" key="3">
    <source>
        <dbReference type="ARBA" id="ARBA00008343"/>
    </source>
</evidence>
<evidence type="ECO:0000256" key="9">
    <source>
        <dbReference type="ARBA" id="ARBA00022801"/>
    </source>
</evidence>
<dbReference type="GO" id="GO:0006284">
    <property type="term" value="P:base-excision repair"/>
    <property type="evidence" value="ECO:0007669"/>
    <property type="project" value="UniProtKB-UniRule"/>
</dbReference>
<dbReference type="OrthoDB" id="9802365at2"/>
<dbReference type="RefSeq" id="WP_107929055.1">
    <property type="nucleotide sequence ID" value="NZ_LR134516.1"/>
</dbReference>
<dbReference type="SMART" id="SM00478">
    <property type="entry name" value="ENDO3c"/>
    <property type="match status" value="1"/>
</dbReference>
<dbReference type="EC" id="3.2.2.31" evidence="4 14"/>
<dbReference type="GO" id="GO:0051539">
    <property type="term" value="F:4 iron, 4 sulfur cluster binding"/>
    <property type="evidence" value="ECO:0007669"/>
    <property type="project" value="UniProtKB-UniRule"/>
</dbReference>
<keyword evidence="7" id="KW-0479">Metal-binding</keyword>
<reference evidence="16 17" key="1">
    <citation type="submission" date="2018-12" db="EMBL/GenBank/DDBJ databases">
        <authorList>
            <consortium name="Pathogen Informatics"/>
        </authorList>
    </citation>
    <scope>NUCLEOTIDE SEQUENCE [LARGE SCALE GENOMIC DNA]</scope>
    <source>
        <strain evidence="16 17">NCTC12227</strain>
    </source>
</reference>
<dbReference type="InterPro" id="IPR000445">
    <property type="entry name" value="HhH_motif"/>
</dbReference>
<dbReference type="InterPro" id="IPR003651">
    <property type="entry name" value="Endonuclease3_FeS-loop_motif"/>
</dbReference>